<evidence type="ECO:0000313" key="2">
    <source>
        <dbReference type="EMBL" id="KAJ7309301.1"/>
    </source>
</evidence>
<feature type="chain" id="PRO_5042266258" description="Secreted protein" evidence="1">
    <location>
        <begin position="19"/>
        <end position="160"/>
    </location>
</feature>
<keyword evidence="3" id="KW-1185">Reference proteome</keyword>
<name>A0AAD7EC16_9AGAR</name>
<gene>
    <name evidence="2" type="ORF">DFH08DRAFT_1088263</name>
</gene>
<keyword evidence="1" id="KW-0732">Signal</keyword>
<evidence type="ECO:0008006" key="4">
    <source>
        <dbReference type="Google" id="ProtNLM"/>
    </source>
</evidence>
<proteinExistence type="predicted"/>
<protein>
    <recommendedName>
        <fullName evidence="4">Secreted protein</fullName>
    </recommendedName>
</protein>
<accession>A0AAD7EC16</accession>
<feature type="signal peptide" evidence="1">
    <location>
        <begin position="1"/>
        <end position="18"/>
    </location>
</feature>
<dbReference type="AlphaFoldDB" id="A0AAD7EC16"/>
<reference evidence="2" key="1">
    <citation type="submission" date="2023-03" db="EMBL/GenBank/DDBJ databases">
        <title>Massive genome expansion in bonnet fungi (Mycena s.s.) driven by repeated elements and novel gene families across ecological guilds.</title>
        <authorList>
            <consortium name="Lawrence Berkeley National Laboratory"/>
            <person name="Harder C.B."/>
            <person name="Miyauchi S."/>
            <person name="Viragh M."/>
            <person name="Kuo A."/>
            <person name="Thoen E."/>
            <person name="Andreopoulos B."/>
            <person name="Lu D."/>
            <person name="Skrede I."/>
            <person name="Drula E."/>
            <person name="Henrissat B."/>
            <person name="Morin E."/>
            <person name="Kohler A."/>
            <person name="Barry K."/>
            <person name="LaButti K."/>
            <person name="Morin E."/>
            <person name="Salamov A."/>
            <person name="Lipzen A."/>
            <person name="Mereny Z."/>
            <person name="Hegedus B."/>
            <person name="Baldrian P."/>
            <person name="Stursova M."/>
            <person name="Weitz H."/>
            <person name="Taylor A."/>
            <person name="Grigoriev I.V."/>
            <person name="Nagy L.G."/>
            <person name="Martin F."/>
            <person name="Kauserud H."/>
        </authorList>
    </citation>
    <scope>NUCLEOTIDE SEQUENCE</scope>
    <source>
        <strain evidence="2">CBHHK002</strain>
    </source>
</reference>
<sequence length="160" mass="16906">MLFFAVALSLVLANPAIAFPSNLTSRDDLTCVHCGTTSDATLSDCQALVQPDTWAAAWAGNSNTCHWSSARPGWYNIEAYNVACHGDCCAYYSPYPGRSATLDQEITRQRAASLLGCGATDVNKINGLEIAEADRSGVCLSNGDGCGDCFDDNDFASTCA</sequence>
<dbReference type="Proteomes" id="UP001218218">
    <property type="component" value="Unassembled WGS sequence"/>
</dbReference>
<dbReference type="EMBL" id="JARIHO010000082">
    <property type="protein sequence ID" value="KAJ7309301.1"/>
    <property type="molecule type" value="Genomic_DNA"/>
</dbReference>
<comment type="caution">
    <text evidence="2">The sequence shown here is derived from an EMBL/GenBank/DDBJ whole genome shotgun (WGS) entry which is preliminary data.</text>
</comment>
<evidence type="ECO:0000313" key="3">
    <source>
        <dbReference type="Proteomes" id="UP001218218"/>
    </source>
</evidence>
<evidence type="ECO:0000256" key="1">
    <source>
        <dbReference type="SAM" id="SignalP"/>
    </source>
</evidence>
<organism evidence="2 3">
    <name type="scientific">Mycena albidolilacea</name>
    <dbReference type="NCBI Taxonomy" id="1033008"/>
    <lineage>
        <taxon>Eukaryota</taxon>
        <taxon>Fungi</taxon>
        <taxon>Dikarya</taxon>
        <taxon>Basidiomycota</taxon>
        <taxon>Agaricomycotina</taxon>
        <taxon>Agaricomycetes</taxon>
        <taxon>Agaricomycetidae</taxon>
        <taxon>Agaricales</taxon>
        <taxon>Marasmiineae</taxon>
        <taxon>Mycenaceae</taxon>
        <taxon>Mycena</taxon>
    </lineage>
</organism>